<gene>
    <name evidence="4 7" type="primary">irld-53</name>
    <name evidence="3 6" type="synonym">irld-35</name>
    <name evidence="3" type="ORF">CELE_F56A4.9</name>
    <name evidence="4" type="ORF">CELE_Y19D10A.7</name>
    <name evidence="6" type="ORF">F56A4.9</name>
    <name evidence="7" type="ORF">Y19D10A.7</name>
</gene>
<dbReference type="Bgee" id="WBGene00018917">
    <property type="expression patterns" value="Expressed in adult organism and 1 other cell type or tissue"/>
</dbReference>
<dbReference type="CTD" id="189485"/>
<dbReference type="PANTHER" id="PTHR21662:SF59">
    <property type="entry name" value="RECEPTOR PROTEIN-TYROSINE KINASE"/>
    <property type="match status" value="1"/>
</dbReference>
<evidence type="ECO:0000313" key="6">
    <source>
        <dbReference type="WormBase" id="F56A4.9a"/>
    </source>
</evidence>
<feature type="chain" id="PRO_5015099600" evidence="1">
    <location>
        <begin position="19"/>
        <end position="401"/>
    </location>
</feature>
<dbReference type="UCSC" id="Y19D10A.7">
    <property type="organism name" value="c. elegans"/>
</dbReference>
<evidence type="ECO:0000313" key="3">
    <source>
        <dbReference type="EMBL" id="CCD64364.1"/>
    </source>
</evidence>
<protein>
    <submittedName>
        <fullName evidence="3">Receptor L-domain domain-containing protein</fullName>
    </submittedName>
</protein>
<dbReference type="WormBase" id="F56A4.9a">
    <property type="protein sequence ID" value="CE17004"/>
    <property type="gene ID" value="WBGene00018917"/>
    <property type="gene designation" value="irld-35"/>
</dbReference>
<reference evidence="3" key="2">
    <citation type="submission" date="2003-03" db="EMBL/GenBank/DDBJ databases">
        <authorList>
            <person name="Sulson J.E."/>
            <person name="Waterston R."/>
        </authorList>
    </citation>
    <scope>NUCLEOTIDE SEQUENCE</scope>
    <source>
        <strain evidence="3">Bristol N2</strain>
    </source>
</reference>
<dbReference type="RefSeq" id="NP_503649.1">
    <property type="nucleotide sequence ID" value="NM_071248.1"/>
</dbReference>
<dbReference type="Pfam" id="PF01030">
    <property type="entry name" value="Recep_L_domain"/>
    <property type="match status" value="2"/>
</dbReference>
<dbReference type="AGR" id="WB:WBGene00018917"/>
<dbReference type="Gene3D" id="3.80.20.20">
    <property type="entry name" value="Receptor L-domain"/>
    <property type="match status" value="2"/>
</dbReference>
<evidence type="ECO:0000256" key="1">
    <source>
        <dbReference type="SAM" id="SignalP"/>
    </source>
</evidence>
<dbReference type="RefSeq" id="NP_001303704.1">
    <property type="nucleotide sequence ID" value="NM_001316775.1"/>
</dbReference>
<dbReference type="EMBL" id="BX284605">
    <property type="protein sequence ID" value="CEN05901.1"/>
    <property type="molecule type" value="Genomic_DNA"/>
</dbReference>
<dbReference type="EMBL" id="BX284605">
    <property type="protein sequence ID" value="CCD64364.1"/>
    <property type="molecule type" value="Genomic_DNA"/>
</dbReference>
<dbReference type="OMA" id="PEDDICT"/>
<dbReference type="InterPro" id="IPR036941">
    <property type="entry name" value="Rcpt_L-dom_sf"/>
</dbReference>
<sequence>MKILISLIFLKLSLVSDSNKLDVFGGMNHYMKFLEENCEPHCIFPESSLASYNLDLFPTNCSTVCADILIDERSNLSEYQLSHAFQNMKHLIGSLAVMSTDFKSGTFLASLESVECSTKSRLKPPVDIIEPQFMWGDNHNMINLGLVNLTSIGCSNIYFLRNTVRLLNLPNLKNIYNPNAFTNVIKIQIEANLHEDFCITTQEMQTFITTEFASLNCRPCKICENNVNMCNDSLENLLDNCTHVNGNVMIGPENEHLVSKLKIVETIYGSLIIRSTNLTHIAFLENLKHILTFNYSVSIIIENNPQFSNLTFPNLKRIYTNSLLTAIMLNNNSDILSPNFKNCDLIHAQFKYLKTKSISLDENTCEAIQRSANNTLEGKLANHPSLGIMGFLNLIIILGAL</sequence>
<keyword evidence="3" id="KW-0675">Receptor</keyword>
<evidence type="ECO:0000313" key="4">
    <source>
        <dbReference type="EMBL" id="CEN05901.1"/>
    </source>
</evidence>
<dbReference type="FunCoup" id="Q966E0">
    <property type="interactions" value="6"/>
</dbReference>
<dbReference type="PIR" id="E88969">
    <property type="entry name" value="E88969"/>
</dbReference>
<evidence type="ECO:0000259" key="2">
    <source>
        <dbReference type="Pfam" id="PF01030"/>
    </source>
</evidence>
<dbReference type="SMR" id="Q966E0"/>
<dbReference type="InterPro" id="IPR053079">
    <property type="entry name" value="SPS2_domain"/>
</dbReference>
<reference evidence="3" key="3">
    <citation type="submission" date="2024-10" db="EMBL/GenBank/DDBJ databases">
        <authorList>
            <consortium name="WormBase Consortium"/>
            <person name="WormBase"/>
        </authorList>
    </citation>
    <scope>NUCLEOTIDE SEQUENCE</scope>
    <source>
        <strain evidence="3">Bristol N2</strain>
    </source>
</reference>
<dbReference type="PaxDb" id="6239-Y19D10A.7"/>
<dbReference type="KEGG" id="cel:CELE_Y19D10A.7"/>
<dbReference type="HOGENOM" id="CLU_028064_0_1_1"/>
<dbReference type="SUPFAM" id="SSF52058">
    <property type="entry name" value="L domain-like"/>
    <property type="match status" value="2"/>
</dbReference>
<proteinExistence type="predicted"/>
<organism evidence="3 5">
    <name type="scientific">Caenorhabditis elegans</name>
    <dbReference type="NCBI Taxonomy" id="6239"/>
    <lineage>
        <taxon>Eukaryota</taxon>
        <taxon>Metazoa</taxon>
        <taxon>Ecdysozoa</taxon>
        <taxon>Nematoda</taxon>
        <taxon>Chromadorea</taxon>
        <taxon>Rhabditida</taxon>
        <taxon>Rhabditina</taxon>
        <taxon>Rhabditomorpha</taxon>
        <taxon>Rhabditoidea</taxon>
        <taxon>Rhabditidae</taxon>
        <taxon>Peloderinae</taxon>
        <taxon>Caenorhabditis</taxon>
    </lineage>
</organism>
<dbReference type="STRING" id="6239.F56A4.9a.1"/>
<feature type="domain" description="Receptor L-domain" evidence="2">
    <location>
        <begin position="240"/>
        <end position="336"/>
    </location>
</feature>
<dbReference type="GeneID" id="186352"/>
<dbReference type="InterPro" id="IPR000494">
    <property type="entry name" value="Rcpt_L-dom"/>
</dbReference>
<dbReference type="AlphaFoldDB" id="Q966E0"/>
<accession>Q966E0</accession>
<feature type="domain" description="Receptor L-domain" evidence="2">
    <location>
        <begin position="60"/>
        <end position="163"/>
    </location>
</feature>
<dbReference type="WormBase" id="Y19D10A.7a">
    <property type="protein sequence ID" value="CE17004"/>
    <property type="gene ID" value="WBGene00021222"/>
    <property type="gene designation" value="irld-53"/>
</dbReference>
<dbReference type="AGR" id="WB:WBGene00021222"/>
<dbReference type="CTD" id="186352"/>
<dbReference type="PANTHER" id="PTHR21662">
    <property type="entry name" value="RECEPTOR PROTEIN-TYROSINE KINASE"/>
    <property type="match status" value="1"/>
</dbReference>
<evidence type="ECO:0000313" key="7">
    <source>
        <dbReference type="WormBase" id="Y19D10A.7a"/>
    </source>
</evidence>
<evidence type="ECO:0000313" key="5">
    <source>
        <dbReference type="Proteomes" id="UP000001940"/>
    </source>
</evidence>
<keyword evidence="1" id="KW-0732">Signal</keyword>
<dbReference type="GeneID" id="189485"/>
<reference evidence="3 5" key="1">
    <citation type="journal article" date="1998" name="Science">
        <title>Genome sequence of the nematode C. elegans: a platform for investigating biology.</title>
        <authorList>
            <consortium name="The C. elegans sequencing consortium"/>
            <person name="Sulson J.E."/>
            <person name="Waterston R."/>
        </authorList>
    </citation>
    <scope>NUCLEOTIDE SEQUENCE [LARGE SCALE GENOMIC DNA]</scope>
    <source>
        <strain evidence="3 5">Bristol N2</strain>
    </source>
</reference>
<dbReference type="Proteomes" id="UP000001940">
    <property type="component" value="Chromosome V"/>
</dbReference>
<feature type="signal peptide" evidence="1">
    <location>
        <begin position="1"/>
        <end position="18"/>
    </location>
</feature>
<keyword evidence="5" id="KW-1185">Reference proteome</keyword>
<name>Q966E0_CAEEL</name>